<feature type="domain" description="MotA/TolQ/ExbB proton channel" evidence="12">
    <location>
        <begin position="89"/>
        <end position="215"/>
    </location>
</feature>
<evidence type="ECO:0000256" key="3">
    <source>
        <dbReference type="ARBA" id="ARBA00022519"/>
    </source>
</evidence>
<keyword evidence="9" id="KW-0813">Transport</keyword>
<comment type="similarity">
    <text evidence="9">Belongs to the exbB/tolQ family.</text>
</comment>
<evidence type="ECO:0000256" key="2">
    <source>
        <dbReference type="ARBA" id="ARBA00022475"/>
    </source>
</evidence>
<evidence type="ECO:0000313" key="13">
    <source>
        <dbReference type="EMBL" id="SMF66663.1"/>
    </source>
</evidence>
<dbReference type="InterPro" id="IPR014164">
    <property type="entry name" value="TonB_ExbB_1"/>
</dbReference>
<dbReference type="GO" id="GO:0017038">
    <property type="term" value="P:protein import"/>
    <property type="evidence" value="ECO:0007669"/>
    <property type="project" value="TreeGrafter"/>
</dbReference>
<evidence type="ECO:0000313" key="14">
    <source>
        <dbReference type="Proteomes" id="UP000192934"/>
    </source>
</evidence>
<dbReference type="PANTHER" id="PTHR30625">
    <property type="entry name" value="PROTEIN TOLQ"/>
    <property type="match status" value="1"/>
</dbReference>
<evidence type="ECO:0000256" key="11">
    <source>
        <dbReference type="SAM" id="Phobius"/>
    </source>
</evidence>
<evidence type="ECO:0000256" key="4">
    <source>
        <dbReference type="ARBA" id="ARBA00022618"/>
    </source>
</evidence>
<keyword evidence="7 11" id="KW-0472">Membrane</keyword>
<dbReference type="InterPro" id="IPR050790">
    <property type="entry name" value="ExbB/TolQ_transport"/>
</dbReference>
<dbReference type="EMBL" id="LT840185">
    <property type="protein sequence ID" value="SMF66663.1"/>
    <property type="molecule type" value="Genomic_DNA"/>
</dbReference>
<dbReference type="NCBIfam" id="TIGR02797">
    <property type="entry name" value="exbB"/>
    <property type="match status" value="1"/>
</dbReference>
<evidence type="ECO:0000256" key="8">
    <source>
        <dbReference type="ARBA" id="ARBA00023306"/>
    </source>
</evidence>
<evidence type="ECO:0000256" key="1">
    <source>
        <dbReference type="ARBA" id="ARBA00004651"/>
    </source>
</evidence>
<dbReference type="InterPro" id="IPR014163">
    <property type="entry name" value="Tol-Pal_TolQ"/>
</dbReference>
<evidence type="ECO:0000256" key="9">
    <source>
        <dbReference type="RuleBase" id="RU004057"/>
    </source>
</evidence>
<dbReference type="STRING" id="941907.SAMN06295910_1427"/>
<reference evidence="14" key="1">
    <citation type="submission" date="2017-04" db="EMBL/GenBank/DDBJ databases">
        <authorList>
            <person name="Varghese N."/>
            <person name="Submissions S."/>
        </authorList>
    </citation>
    <scope>NUCLEOTIDE SEQUENCE [LARGE SCALE GENOMIC DNA]</scope>
    <source>
        <strain evidence="14">Dd16</strain>
    </source>
</reference>
<dbReference type="Pfam" id="PF01618">
    <property type="entry name" value="MotA_ExbB"/>
    <property type="match status" value="1"/>
</dbReference>
<evidence type="ECO:0000256" key="5">
    <source>
        <dbReference type="ARBA" id="ARBA00022692"/>
    </source>
</evidence>
<feature type="transmembrane region" description="Helical" evidence="11">
    <location>
        <begin position="29"/>
        <end position="51"/>
    </location>
</feature>
<keyword evidence="9" id="KW-0653">Protein transport</keyword>
<evidence type="ECO:0000259" key="12">
    <source>
        <dbReference type="Pfam" id="PF01618"/>
    </source>
</evidence>
<dbReference type="GO" id="GO:0022857">
    <property type="term" value="F:transmembrane transporter activity"/>
    <property type="evidence" value="ECO:0007669"/>
    <property type="project" value="InterPro"/>
</dbReference>
<dbReference type="InterPro" id="IPR002898">
    <property type="entry name" value="MotA_ExbB_proton_chnl"/>
</dbReference>
<protein>
    <submittedName>
        <fullName evidence="13">Cell division and transport-associated protein TolQ</fullName>
    </submittedName>
</protein>
<dbReference type="GO" id="GO:0005886">
    <property type="term" value="C:plasma membrane"/>
    <property type="evidence" value="ECO:0007669"/>
    <property type="project" value="UniProtKB-SubCell"/>
</dbReference>
<feature type="transmembrane region" description="Helical" evidence="11">
    <location>
        <begin position="140"/>
        <end position="161"/>
    </location>
</feature>
<comment type="subcellular location">
    <subcellularLocation>
        <location evidence="1">Cell membrane</location>
        <topology evidence="1">Multi-pass membrane protein</topology>
    </subcellularLocation>
    <subcellularLocation>
        <location evidence="9">Membrane</location>
        <topology evidence="9">Multi-pass membrane protein</topology>
    </subcellularLocation>
</comment>
<keyword evidence="6 11" id="KW-1133">Transmembrane helix</keyword>
<evidence type="ECO:0000256" key="7">
    <source>
        <dbReference type="ARBA" id="ARBA00023136"/>
    </source>
</evidence>
<name>A0A1X7GA72_9SPHN</name>
<dbReference type="GO" id="GO:0043213">
    <property type="term" value="P:bacteriocin transport"/>
    <property type="evidence" value="ECO:0007669"/>
    <property type="project" value="InterPro"/>
</dbReference>
<proteinExistence type="inferred from homology"/>
<dbReference type="NCBIfam" id="TIGR02796">
    <property type="entry name" value="tolQ"/>
    <property type="match status" value="1"/>
</dbReference>
<feature type="region of interest" description="Disordered" evidence="10">
    <location>
        <begin position="235"/>
        <end position="267"/>
    </location>
</feature>
<accession>A0A1X7GA72</accession>
<dbReference type="PANTHER" id="PTHR30625:SF3">
    <property type="entry name" value="TOL-PAL SYSTEM PROTEIN TOLQ"/>
    <property type="match status" value="1"/>
</dbReference>
<keyword evidence="14" id="KW-1185">Reference proteome</keyword>
<keyword evidence="5 11" id="KW-0812">Transmembrane</keyword>
<evidence type="ECO:0000256" key="6">
    <source>
        <dbReference type="ARBA" id="ARBA00022989"/>
    </source>
</evidence>
<organism evidence="13 14">
    <name type="scientific">Allosphingosinicella indica</name>
    <dbReference type="NCBI Taxonomy" id="941907"/>
    <lineage>
        <taxon>Bacteria</taxon>
        <taxon>Pseudomonadati</taxon>
        <taxon>Pseudomonadota</taxon>
        <taxon>Alphaproteobacteria</taxon>
        <taxon>Sphingomonadales</taxon>
        <taxon>Sphingomonadaceae</taxon>
        <taxon>Allosphingosinicella</taxon>
    </lineage>
</organism>
<feature type="transmembrane region" description="Helical" evidence="11">
    <location>
        <begin position="181"/>
        <end position="203"/>
    </location>
</feature>
<dbReference type="AlphaFoldDB" id="A0A1X7GA72"/>
<keyword evidence="2" id="KW-1003">Cell membrane</keyword>
<keyword evidence="4 13" id="KW-0132">Cell division</keyword>
<keyword evidence="3" id="KW-0997">Cell inner membrane</keyword>
<keyword evidence="8" id="KW-0131">Cell cycle</keyword>
<gene>
    <name evidence="13" type="ORF">SAMN06295910_1427</name>
</gene>
<sequence>MTNIEMPATAAHTPGELMSPVALFMQADIVVKAVMIGLILASIWTWAIIIAHAMKVKRLKAANEKFERDFWRAEDIDRFHDARGSDDLPAAKVFAAGIDEWRRSTSGRHVDKEGTRARLSGAMHSTAAAEVDRLADRLNILATVGSVAPFVGLFGTVWGIMRSFSDIAGANNTSLAVVAPGIAEALFATALGLFAAIPAVIAYNRMTHGINRMETALGRFADRFHATLSRELEYDPSAAPPQPAANPEGTFAFAPKASAGAPLRKGG</sequence>
<dbReference type="GO" id="GO:0051301">
    <property type="term" value="P:cell division"/>
    <property type="evidence" value="ECO:0007669"/>
    <property type="project" value="UniProtKB-KW"/>
</dbReference>
<evidence type="ECO:0000256" key="10">
    <source>
        <dbReference type="SAM" id="MobiDB-lite"/>
    </source>
</evidence>
<dbReference type="Proteomes" id="UP000192934">
    <property type="component" value="Chromosome I"/>
</dbReference>